<dbReference type="PANTHER" id="PTHR43150">
    <property type="entry name" value="HYPERKINETIC, ISOFORM M"/>
    <property type="match status" value="1"/>
</dbReference>
<dbReference type="SUPFAM" id="SSF51430">
    <property type="entry name" value="NAD(P)-linked oxidoreductase"/>
    <property type="match status" value="1"/>
</dbReference>
<dbReference type="GO" id="GO:0016491">
    <property type="term" value="F:oxidoreductase activity"/>
    <property type="evidence" value="ECO:0007669"/>
    <property type="project" value="UniProtKB-KW"/>
</dbReference>
<dbReference type="InterPro" id="IPR023210">
    <property type="entry name" value="NADP_OxRdtase_dom"/>
</dbReference>
<name>A0A9W6VLK3_9PSEU</name>
<keyword evidence="3" id="KW-0560">Oxidoreductase</keyword>
<keyword evidence="2" id="KW-0521">NADP</keyword>
<organism evidence="5 6">
    <name type="scientific">Amycolatopsis taiwanensis</name>
    <dbReference type="NCBI Taxonomy" id="342230"/>
    <lineage>
        <taxon>Bacteria</taxon>
        <taxon>Bacillati</taxon>
        <taxon>Actinomycetota</taxon>
        <taxon>Actinomycetes</taxon>
        <taxon>Pseudonocardiales</taxon>
        <taxon>Pseudonocardiaceae</taxon>
        <taxon>Amycolatopsis</taxon>
    </lineage>
</organism>
<reference evidence="5" key="1">
    <citation type="submission" date="2023-03" db="EMBL/GenBank/DDBJ databases">
        <title>Amycolatopsis taiwanensis NBRC 103393.</title>
        <authorList>
            <person name="Ichikawa N."/>
            <person name="Sato H."/>
            <person name="Tonouchi N."/>
        </authorList>
    </citation>
    <scope>NUCLEOTIDE SEQUENCE</scope>
    <source>
        <strain evidence="5">NBRC 103393</strain>
    </source>
</reference>
<dbReference type="AlphaFoldDB" id="A0A9W6VLK3"/>
<dbReference type="InterPro" id="IPR005399">
    <property type="entry name" value="K_chnl_volt-dep_bsu_KCNAB-rel"/>
</dbReference>
<dbReference type="Pfam" id="PF00248">
    <property type="entry name" value="Aldo_ket_red"/>
    <property type="match status" value="1"/>
</dbReference>
<sequence>MKVYMRNVGTSGIEVSELSLGSWNTYSRLSFEANVALINHAFQRGINFFDVAYYRDKPHTEVLFGRMLQEADFGREDIVLAEKVWFFDYPQRPLAAQLDATLRRLAVDNVDVIIVEHPRDGMDHRAIAEEAAGLVTSGRARTWGGLNWRPELILDAAKHCREADLPGPELVQLKYSVVRQNIVDGPEYAKVFAETGISVHASDTLEGGMLTGNLNPGRRIGLDIGGIREEIKRRVPAIQEAASSLGVSAAEFCIAFVVSKAEVCSLLFGATRPEQIDSNLRGLELARERGDQVRALAAELGIDEHDIDPPYAHAVSLTDDFVA</sequence>
<accession>A0A9W6VLK3</accession>
<dbReference type="Proteomes" id="UP001165136">
    <property type="component" value="Unassembled WGS sequence"/>
</dbReference>
<evidence type="ECO:0000259" key="4">
    <source>
        <dbReference type="Pfam" id="PF00248"/>
    </source>
</evidence>
<evidence type="ECO:0000256" key="1">
    <source>
        <dbReference type="ARBA" id="ARBA00006515"/>
    </source>
</evidence>
<comment type="caution">
    <text evidence="5">The sequence shown here is derived from an EMBL/GenBank/DDBJ whole genome shotgun (WGS) entry which is preliminary data.</text>
</comment>
<protein>
    <submittedName>
        <fullName evidence="5">NADP-dependent aryl-alcohol dehydrogenase</fullName>
    </submittedName>
</protein>
<proteinExistence type="inferred from homology"/>
<dbReference type="InterPro" id="IPR036812">
    <property type="entry name" value="NAD(P)_OxRdtase_dom_sf"/>
</dbReference>
<evidence type="ECO:0000313" key="5">
    <source>
        <dbReference type="EMBL" id="GLY71557.1"/>
    </source>
</evidence>
<comment type="similarity">
    <text evidence="1">Belongs to the shaker potassium channel beta subunit family.</text>
</comment>
<dbReference type="EMBL" id="BSTI01000039">
    <property type="protein sequence ID" value="GLY71557.1"/>
    <property type="molecule type" value="Genomic_DNA"/>
</dbReference>
<feature type="domain" description="NADP-dependent oxidoreductase" evidence="4">
    <location>
        <begin position="18"/>
        <end position="285"/>
    </location>
</feature>
<keyword evidence="6" id="KW-1185">Reference proteome</keyword>
<evidence type="ECO:0000256" key="3">
    <source>
        <dbReference type="ARBA" id="ARBA00023002"/>
    </source>
</evidence>
<gene>
    <name evidence="5" type="ORF">Atai01_81760</name>
</gene>
<dbReference type="PANTHER" id="PTHR43150:SF2">
    <property type="entry name" value="HYPERKINETIC, ISOFORM M"/>
    <property type="match status" value="1"/>
</dbReference>
<evidence type="ECO:0000256" key="2">
    <source>
        <dbReference type="ARBA" id="ARBA00022857"/>
    </source>
</evidence>
<dbReference type="Gene3D" id="3.20.20.100">
    <property type="entry name" value="NADP-dependent oxidoreductase domain"/>
    <property type="match status" value="1"/>
</dbReference>
<evidence type="ECO:0000313" key="6">
    <source>
        <dbReference type="Proteomes" id="UP001165136"/>
    </source>
</evidence>